<evidence type="ECO:0000313" key="1">
    <source>
        <dbReference type="EMBL" id="JAE29818.1"/>
    </source>
</evidence>
<reference evidence="1" key="2">
    <citation type="journal article" date="2015" name="Data Brief">
        <title>Shoot transcriptome of the giant reed, Arundo donax.</title>
        <authorList>
            <person name="Barrero R.A."/>
            <person name="Guerrero F.D."/>
            <person name="Moolhuijzen P."/>
            <person name="Goolsby J.A."/>
            <person name="Tidwell J."/>
            <person name="Bellgard S.E."/>
            <person name="Bellgard M.I."/>
        </authorList>
    </citation>
    <scope>NUCLEOTIDE SEQUENCE</scope>
    <source>
        <tissue evidence="1">Shoot tissue taken approximately 20 cm above the soil surface</tissue>
    </source>
</reference>
<name>A0A0A9HA71_ARUDO</name>
<reference evidence="1" key="1">
    <citation type="submission" date="2014-09" db="EMBL/GenBank/DDBJ databases">
        <authorList>
            <person name="Magalhaes I.L.F."/>
            <person name="Oliveira U."/>
            <person name="Santos F.R."/>
            <person name="Vidigal T.H.D.A."/>
            <person name="Brescovit A.D."/>
            <person name="Santos A.J."/>
        </authorList>
    </citation>
    <scope>NUCLEOTIDE SEQUENCE</scope>
    <source>
        <tissue evidence="1">Shoot tissue taken approximately 20 cm above the soil surface</tissue>
    </source>
</reference>
<accession>A0A0A9HA71</accession>
<dbReference type="AlphaFoldDB" id="A0A0A9HA71"/>
<organism evidence="1">
    <name type="scientific">Arundo donax</name>
    <name type="common">Giant reed</name>
    <name type="synonym">Donax arundinaceus</name>
    <dbReference type="NCBI Taxonomy" id="35708"/>
    <lineage>
        <taxon>Eukaryota</taxon>
        <taxon>Viridiplantae</taxon>
        <taxon>Streptophyta</taxon>
        <taxon>Embryophyta</taxon>
        <taxon>Tracheophyta</taxon>
        <taxon>Spermatophyta</taxon>
        <taxon>Magnoliopsida</taxon>
        <taxon>Liliopsida</taxon>
        <taxon>Poales</taxon>
        <taxon>Poaceae</taxon>
        <taxon>PACMAD clade</taxon>
        <taxon>Arundinoideae</taxon>
        <taxon>Arundineae</taxon>
        <taxon>Arundo</taxon>
    </lineage>
</organism>
<dbReference type="EMBL" id="GBRH01168078">
    <property type="protein sequence ID" value="JAE29818.1"/>
    <property type="molecule type" value="Transcribed_RNA"/>
</dbReference>
<proteinExistence type="predicted"/>
<sequence length="23" mass="2727">MHELENTIACEDDKWAQLSVTHR</sequence>
<protein>
    <submittedName>
        <fullName evidence="1">Uncharacterized protein</fullName>
    </submittedName>
</protein>